<dbReference type="PANTHER" id="PTHR42877">
    <property type="entry name" value="L-ORNITHINE N(5)-MONOOXYGENASE-RELATED"/>
    <property type="match status" value="1"/>
</dbReference>
<dbReference type="PANTHER" id="PTHR42877:SF5">
    <property type="entry name" value="L-ORNITHINE N(5)-MONOOXYGENASE-RELATED"/>
    <property type="match status" value="1"/>
</dbReference>
<dbReference type="Proteomes" id="UP000053342">
    <property type="component" value="Unassembled WGS sequence"/>
</dbReference>
<dbReference type="Gene3D" id="3.50.50.60">
    <property type="entry name" value="FAD/NAD(P)-binding domain"/>
    <property type="match status" value="2"/>
</dbReference>
<dbReference type="GeneID" id="27354401"/>
<dbReference type="GO" id="GO:0050661">
    <property type="term" value="F:NADP binding"/>
    <property type="evidence" value="ECO:0007669"/>
    <property type="project" value="InterPro"/>
</dbReference>
<evidence type="ECO:0000313" key="7">
    <source>
        <dbReference type="Proteomes" id="UP000053342"/>
    </source>
</evidence>
<dbReference type="InterPro" id="IPR020946">
    <property type="entry name" value="Flavin_mOase-like"/>
</dbReference>
<dbReference type="InterPro" id="IPR051209">
    <property type="entry name" value="FAD-bind_Monooxygenase_sf"/>
</dbReference>
<dbReference type="SUPFAM" id="SSF51905">
    <property type="entry name" value="FAD/NAD(P)-binding domain"/>
    <property type="match status" value="2"/>
</dbReference>
<evidence type="ECO:0000256" key="5">
    <source>
        <dbReference type="ARBA" id="ARBA00023002"/>
    </source>
</evidence>
<evidence type="ECO:0008006" key="8">
    <source>
        <dbReference type="Google" id="ProtNLM"/>
    </source>
</evidence>
<dbReference type="GO" id="GO:0004499">
    <property type="term" value="F:N,N-dimethylaniline monooxygenase activity"/>
    <property type="evidence" value="ECO:0007669"/>
    <property type="project" value="InterPro"/>
</dbReference>
<dbReference type="GO" id="GO:0050660">
    <property type="term" value="F:flavin adenine dinucleotide binding"/>
    <property type="evidence" value="ECO:0007669"/>
    <property type="project" value="InterPro"/>
</dbReference>
<comment type="cofactor">
    <cofactor evidence="1">
        <name>FAD</name>
        <dbReference type="ChEBI" id="CHEBI:57692"/>
    </cofactor>
</comment>
<gene>
    <name evidence="6" type="ORF">PV06_02327</name>
</gene>
<keyword evidence="5" id="KW-0560">Oxidoreductase</keyword>
<protein>
    <recommendedName>
        <fullName evidence="8">Monooxygenase</fullName>
    </recommendedName>
</protein>
<name>A0A0D2B394_9EURO</name>
<comment type="similarity">
    <text evidence="2">Belongs to the FAD-binding monooxygenase family.</text>
</comment>
<sequence length="574" mass="65585">MMCVIYTYSCAQLSLMRRAITFTEQKLEMSFSTNQEPRLIIIGGGVAAIALGVKLKTGLGYTNFTAYEKEDGVGGVWRTNTYPGVGCDVDSHLYSFSFNLNPNWSRRFADQAEILRYMDDTVDKFGIRDHFVFRTKVTDATWIEEKGVWRVGLYDLDTKHHFTREAEILVSGCGVQSYPKACDIPGSEKYQGTIWHSARWNHDYDLQDRRVAVVGNGCSAAQLVPHLVKDASQVYQFQRSPQWINERPNGYFTGFDKFCFRYLPLWNRLYRFYLWKTTDALHELYTSETPHAIKARAAAQAATTAYMKKTAPEKYHHLLIPDFPLGCKRRVFNPGWLECLYSPNLELTNEKIIEFTEHGLKTEKRTIDVDAVVLSTGYNMQEFLSPIKVVGRDGLTLSDHWKKTRGAQAYKGTFVSGFPNFGIVFGPNSFPAHNSVIYTNEVQVEFIIKTVIQPIVAGNFKTIDVKETAENIDANFVQRRLKTMVWSANCTNWNRDAHGRNTTNYHDSTWMFWYRLYWPAWKDFNVSGGKGKQPIHPGWKLAVNALGFGCLAEAAFYFSPTLLKAFANLKAHSL</sequence>
<keyword evidence="7" id="KW-1185">Reference proteome</keyword>
<evidence type="ECO:0000256" key="2">
    <source>
        <dbReference type="ARBA" id="ARBA00010139"/>
    </source>
</evidence>
<dbReference type="RefSeq" id="XP_016266892.1">
    <property type="nucleotide sequence ID" value="XM_016402995.1"/>
</dbReference>
<keyword evidence="3" id="KW-0285">Flavoprotein</keyword>
<dbReference type="AlphaFoldDB" id="A0A0D2B394"/>
<dbReference type="EMBL" id="KN847333">
    <property type="protein sequence ID" value="KIW46676.1"/>
    <property type="molecule type" value="Genomic_DNA"/>
</dbReference>
<dbReference type="Pfam" id="PF00743">
    <property type="entry name" value="FMO-like"/>
    <property type="match status" value="1"/>
</dbReference>
<evidence type="ECO:0000256" key="4">
    <source>
        <dbReference type="ARBA" id="ARBA00022827"/>
    </source>
</evidence>
<evidence type="ECO:0000256" key="3">
    <source>
        <dbReference type="ARBA" id="ARBA00022630"/>
    </source>
</evidence>
<dbReference type="HOGENOM" id="CLU_006937_7_0_1"/>
<accession>A0A0D2B394</accession>
<dbReference type="OrthoDB" id="74360at2759"/>
<evidence type="ECO:0000313" key="6">
    <source>
        <dbReference type="EMBL" id="KIW46676.1"/>
    </source>
</evidence>
<proteinExistence type="inferred from homology"/>
<organism evidence="6 7">
    <name type="scientific">Exophiala oligosperma</name>
    <dbReference type="NCBI Taxonomy" id="215243"/>
    <lineage>
        <taxon>Eukaryota</taxon>
        <taxon>Fungi</taxon>
        <taxon>Dikarya</taxon>
        <taxon>Ascomycota</taxon>
        <taxon>Pezizomycotina</taxon>
        <taxon>Eurotiomycetes</taxon>
        <taxon>Chaetothyriomycetidae</taxon>
        <taxon>Chaetothyriales</taxon>
        <taxon>Herpotrichiellaceae</taxon>
        <taxon>Exophiala</taxon>
    </lineage>
</organism>
<keyword evidence="4" id="KW-0274">FAD</keyword>
<dbReference type="VEuPathDB" id="FungiDB:PV06_02327"/>
<dbReference type="InterPro" id="IPR036188">
    <property type="entry name" value="FAD/NAD-bd_sf"/>
</dbReference>
<evidence type="ECO:0000256" key="1">
    <source>
        <dbReference type="ARBA" id="ARBA00001974"/>
    </source>
</evidence>
<reference evidence="6 7" key="1">
    <citation type="submission" date="2015-01" db="EMBL/GenBank/DDBJ databases">
        <title>The Genome Sequence of Exophiala oligosperma CBS72588.</title>
        <authorList>
            <consortium name="The Broad Institute Genomics Platform"/>
            <person name="Cuomo C."/>
            <person name="de Hoog S."/>
            <person name="Gorbushina A."/>
            <person name="Stielow B."/>
            <person name="Teixiera M."/>
            <person name="Abouelleil A."/>
            <person name="Chapman S.B."/>
            <person name="Priest M."/>
            <person name="Young S.K."/>
            <person name="Wortman J."/>
            <person name="Nusbaum C."/>
            <person name="Birren B."/>
        </authorList>
    </citation>
    <scope>NUCLEOTIDE SEQUENCE [LARGE SCALE GENOMIC DNA]</scope>
    <source>
        <strain evidence="6 7">CBS 72588</strain>
    </source>
</reference>